<dbReference type="AlphaFoldDB" id="A0A0S6VQE4"/>
<dbReference type="HOGENOM" id="CLU_337621_0_0_0"/>
<protein>
    <submittedName>
        <fullName evidence="7">Heparinase II/III family protein</fullName>
    </submittedName>
</protein>
<evidence type="ECO:0000313" key="7">
    <source>
        <dbReference type="EMBL" id="GAK49365.1"/>
    </source>
</evidence>
<comment type="subcellular location">
    <subcellularLocation>
        <location evidence="1">Periplasm</location>
    </subcellularLocation>
</comment>
<dbReference type="PANTHER" id="PTHR39210:SF1">
    <property type="entry name" value="HEPARIN-SULFATE LYASE"/>
    <property type="match status" value="1"/>
</dbReference>
<proteinExistence type="predicted"/>
<feature type="domain" description="Heparinase II/III-like C-terminal" evidence="5">
    <location>
        <begin position="448"/>
        <end position="662"/>
    </location>
</feature>
<name>A0A0S6VQE4_9BACT</name>
<evidence type="ECO:0000256" key="4">
    <source>
        <dbReference type="ARBA" id="ARBA00023239"/>
    </source>
</evidence>
<evidence type="ECO:0000256" key="2">
    <source>
        <dbReference type="ARBA" id="ARBA00022729"/>
    </source>
</evidence>
<evidence type="ECO:0000259" key="6">
    <source>
        <dbReference type="Pfam" id="PF16889"/>
    </source>
</evidence>
<reference evidence="7" key="1">
    <citation type="journal article" date="2015" name="PeerJ">
        <title>First genomic representation of candidate bacterial phylum KSB3 points to enhanced environmental sensing as a trigger of wastewater bulking.</title>
        <authorList>
            <person name="Sekiguchi Y."/>
            <person name="Ohashi A."/>
            <person name="Parks D.H."/>
            <person name="Yamauchi T."/>
            <person name="Tyson G.W."/>
            <person name="Hugenholtz P."/>
        </authorList>
    </citation>
    <scope>NUCLEOTIDE SEQUENCE [LARGE SCALE GENOMIC DNA]</scope>
</reference>
<dbReference type="STRING" id="1499966.U14_00587"/>
<keyword evidence="4" id="KW-0456">Lyase</keyword>
<dbReference type="Proteomes" id="UP000030700">
    <property type="component" value="Unassembled WGS sequence"/>
</dbReference>
<dbReference type="Pfam" id="PF07940">
    <property type="entry name" value="Hepar_II_III_C"/>
    <property type="match status" value="1"/>
</dbReference>
<keyword evidence="3" id="KW-0574">Periplasm</keyword>
<evidence type="ECO:0000313" key="8">
    <source>
        <dbReference type="Proteomes" id="UP000030700"/>
    </source>
</evidence>
<dbReference type="GO" id="GO:0016829">
    <property type="term" value="F:lyase activity"/>
    <property type="evidence" value="ECO:0007669"/>
    <property type="project" value="UniProtKB-KW"/>
</dbReference>
<gene>
    <name evidence="7" type="ORF">U14_00587</name>
</gene>
<evidence type="ECO:0000256" key="1">
    <source>
        <dbReference type="ARBA" id="ARBA00004418"/>
    </source>
</evidence>
<dbReference type="Pfam" id="PF16889">
    <property type="entry name" value="Hepar_II_III_N"/>
    <property type="match status" value="1"/>
</dbReference>
<dbReference type="InterPro" id="IPR008929">
    <property type="entry name" value="Chondroitin_lyas"/>
</dbReference>
<dbReference type="GO" id="GO:0042597">
    <property type="term" value="C:periplasmic space"/>
    <property type="evidence" value="ECO:0007669"/>
    <property type="project" value="UniProtKB-SubCell"/>
</dbReference>
<dbReference type="EMBL" id="DF820455">
    <property type="protein sequence ID" value="GAK49365.1"/>
    <property type="molecule type" value="Genomic_DNA"/>
</dbReference>
<dbReference type="SUPFAM" id="SSF48230">
    <property type="entry name" value="Chondroitin AC/alginate lyase"/>
    <property type="match status" value="1"/>
</dbReference>
<evidence type="ECO:0000259" key="5">
    <source>
        <dbReference type="Pfam" id="PF07940"/>
    </source>
</evidence>
<accession>A0A0S6VQE4</accession>
<dbReference type="PANTHER" id="PTHR39210">
    <property type="entry name" value="HEPARIN-SULFATE LYASE"/>
    <property type="match status" value="1"/>
</dbReference>
<sequence>MNDLKTAISRLFKPKKITTNSYLSPTSTPELPTKLTRGTDVFLYVDFQIPDLQPVKVSLDFGKEEKAFEQFFHYLKKRTSPSLLSPALNQENLRDLLEANHAAEIPAIRNAAEKILQHHFLLYALHPLQTDFPIQWNGNYETGAMQVWKAGRRYAASELTEDNTNDIYPIWDFNRHQHLLDLGKAYWLDGNKQYATEFLHQMTTWIEQNPYPLSINWAAPEEVALRGIFWLFGYQFFLDSEAFDEEFFCRFYQMLLYHGHAIDDSFRKSGASGGSVFSIVARAAFLYLAGTMLPEYRYSKMWSTRGWDILQWKTPMLLPEQLLENSIASLISIAELYCFVLLVRKNNRYLISPPVMEGVTRLLDSLSQFLKPDGTICRFGAEPQKQLLPGMFGQSHDMRYLFVMAAIILKNARFAALGSPFPGSLIWLFGEEGRQEFEALTPALPSQPSCLLPDGSYAVMRTGWGHDSSYCIISTSVPIAEPGRNHSDLFSFELAANGQQYLIDSGAYSYQEYETWNRYFSSLQAHNTVTVDQTPHILPNKKVESSIDLWTTTPIFDLFSGTHNGFEELSQPVTHRRTIFFYKPGYWIVCDLLTGEGHHVFDQFFHFAPFRLNVDFTNKCVNISLEAQRYFTLMPFNPKELDVAILTGGESPDSGWISDGYRTQIQAPVIRYGKQTSAPAAFNTLLCAYSRKTPLRFAGRHLQAKYQGEAMLLHEIVALEISSEEGMDYLFLTYQPKPEPIHLEHLMFRGKFCFLKLQKEIVREIILIDADLLVMNDRTLFQSPTRIERLTLAFQGTEVSASVTGNATTFSMQYPEMTDVLVNNRRTLVRREGDMVIVSTSRI</sequence>
<dbReference type="Gene3D" id="1.50.10.100">
    <property type="entry name" value="Chondroitin AC/alginate lyase"/>
    <property type="match status" value="1"/>
</dbReference>
<keyword evidence="8" id="KW-1185">Reference proteome</keyword>
<dbReference type="Gene3D" id="2.70.98.70">
    <property type="match status" value="1"/>
</dbReference>
<dbReference type="InterPro" id="IPR012480">
    <property type="entry name" value="Hepar_II_III_C"/>
</dbReference>
<keyword evidence="2" id="KW-0732">Signal</keyword>
<feature type="domain" description="Heparin-sulfate lyase N-terminal" evidence="6">
    <location>
        <begin position="41"/>
        <end position="311"/>
    </location>
</feature>
<dbReference type="InterPro" id="IPR031680">
    <property type="entry name" value="Hepar_II_III_N"/>
</dbReference>
<organism evidence="7">
    <name type="scientific">Candidatus Moduliflexus flocculans</name>
    <dbReference type="NCBI Taxonomy" id="1499966"/>
    <lineage>
        <taxon>Bacteria</taxon>
        <taxon>Candidatus Moduliflexota</taxon>
        <taxon>Candidatus Moduliflexia</taxon>
        <taxon>Candidatus Moduliflexales</taxon>
        <taxon>Candidatus Moduliflexaceae</taxon>
    </lineage>
</organism>
<evidence type="ECO:0000256" key="3">
    <source>
        <dbReference type="ARBA" id="ARBA00022764"/>
    </source>
</evidence>